<dbReference type="Gene3D" id="1.10.246.110">
    <property type="entry name" value="Mitochondrial ATP synthase-coupling factor 6"/>
    <property type="match status" value="1"/>
</dbReference>
<keyword evidence="2" id="KW-1185">Reference proteome</keyword>
<dbReference type="GO" id="GO:0045259">
    <property type="term" value="C:proton-transporting ATP synthase complex"/>
    <property type="evidence" value="ECO:0007669"/>
    <property type="project" value="InterPro"/>
</dbReference>
<sequence length="169" mass="19572">MFIKSVKIPFRFIRTSAYRNKEVDLLAEAYLKQIRELAAKQKASGPDFWESSAEFKKTLQDQLNRLATKYQLPNADAVTKLDLKFEHPKIESSVAALSDGKTADALLEDLNIRKKQYDEEQADERRKALEMIAKLGQQEEFMPFPMPLKEEAKKLKIQKAPKNHLLEYN</sequence>
<dbReference type="EMBL" id="JABEBT010000011">
    <property type="protein sequence ID" value="KAF7638542.1"/>
    <property type="molecule type" value="Genomic_DNA"/>
</dbReference>
<organism evidence="1 2">
    <name type="scientific">Meloidogyne graminicola</name>
    <dbReference type="NCBI Taxonomy" id="189291"/>
    <lineage>
        <taxon>Eukaryota</taxon>
        <taxon>Metazoa</taxon>
        <taxon>Ecdysozoa</taxon>
        <taxon>Nematoda</taxon>
        <taxon>Chromadorea</taxon>
        <taxon>Rhabditida</taxon>
        <taxon>Tylenchina</taxon>
        <taxon>Tylenchomorpha</taxon>
        <taxon>Tylenchoidea</taxon>
        <taxon>Meloidogynidae</taxon>
        <taxon>Meloidogyninae</taxon>
        <taxon>Meloidogyne</taxon>
    </lineage>
</organism>
<evidence type="ECO:0008006" key="3">
    <source>
        <dbReference type="Google" id="ProtNLM"/>
    </source>
</evidence>
<dbReference type="Proteomes" id="UP000605970">
    <property type="component" value="Unassembled WGS sequence"/>
</dbReference>
<comment type="caution">
    <text evidence="1">The sequence shown here is derived from an EMBL/GenBank/DDBJ whole genome shotgun (WGS) entry which is preliminary data.</text>
</comment>
<protein>
    <recommendedName>
        <fullName evidence="3">ATP synthase-coupling factor 6, mitochondrial</fullName>
    </recommendedName>
</protein>
<reference evidence="1" key="1">
    <citation type="journal article" date="2020" name="Ecol. Evol.">
        <title>Genome structure and content of the rice root-knot nematode (Meloidogyne graminicola).</title>
        <authorList>
            <person name="Phan N.T."/>
            <person name="Danchin E.G.J."/>
            <person name="Klopp C."/>
            <person name="Perfus-Barbeoch L."/>
            <person name="Kozlowski D.K."/>
            <person name="Koutsovoulos G.D."/>
            <person name="Lopez-Roques C."/>
            <person name="Bouchez O."/>
            <person name="Zahm M."/>
            <person name="Besnard G."/>
            <person name="Bellafiore S."/>
        </authorList>
    </citation>
    <scope>NUCLEOTIDE SEQUENCE</scope>
    <source>
        <strain evidence="1">VN-18</strain>
    </source>
</reference>
<accession>A0A8S9ZYZ7</accession>
<dbReference type="GO" id="GO:0015986">
    <property type="term" value="P:proton motive force-driven ATP synthesis"/>
    <property type="evidence" value="ECO:0007669"/>
    <property type="project" value="InterPro"/>
</dbReference>
<name>A0A8S9ZYZ7_9BILA</name>
<evidence type="ECO:0000313" key="2">
    <source>
        <dbReference type="Proteomes" id="UP000605970"/>
    </source>
</evidence>
<dbReference type="SUPFAM" id="SSF111357">
    <property type="entry name" value="Mitochondrial ATP synthase coupling factor 6"/>
    <property type="match status" value="1"/>
</dbReference>
<dbReference type="GO" id="GO:0015078">
    <property type="term" value="F:proton transmembrane transporter activity"/>
    <property type="evidence" value="ECO:0007669"/>
    <property type="project" value="InterPro"/>
</dbReference>
<dbReference type="AlphaFoldDB" id="A0A8S9ZYZ7"/>
<evidence type="ECO:0000313" key="1">
    <source>
        <dbReference type="EMBL" id="KAF7638542.1"/>
    </source>
</evidence>
<dbReference type="OrthoDB" id="8902296at2759"/>
<proteinExistence type="predicted"/>
<dbReference type="InterPro" id="IPR036204">
    <property type="entry name" value="ATP_synth_f6_sf_mt"/>
</dbReference>
<gene>
    <name evidence="1" type="ORF">Mgra_00001919</name>
</gene>